<reference evidence="1" key="1">
    <citation type="submission" date="2022-09" db="EMBL/GenBank/DDBJ databases">
        <title>Intensive care unit water sources are persistently colonized with multi-drug resistant bacteria and are the site of extensive horizontal gene transfer of antibiotic resistance genes.</title>
        <authorList>
            <person name="Diorio-Toth L."/>
        </authorList>
    </citation>
    <scope>NUCLEOTIDE SEQUENCE</scope>
    <source>
        <strain evidence="1">GD03676</strain>
    </source>
</reference>
<evidence type="ECO:0000313" key="2">
    <source>
        <dbReference type="Proteomes" id="UP001161276"/>
    </source>
</evidence>
<evidence type="ECO:0000313" key="1">
    <source>
        <dbReference type="EMBL" id="MDH2052554.1"/>
    </source>
</evidence>
<dbReference type="AlphaFoldDB" id="A0AA42WFA4"/>
<dbReference type="Proteomes" id="UP001161276">
    <property type="component" value="Unassembled WGS sequence"/>
</dbReference>
<organism evidence="1 2">
    <name type="scientific">Achromobacter marplatensis</name>
    <dbReference type="NCBI Taxonomy" id="470868"/>
    <lineage>
        <taxon>Bacteria</taxon>
        <taxon>Pseudomonadati</taxon>
        <taxon>Pseudomonadota</taxon>
        <taxon>Betaproteobacteria</taxon>
        <taxon>Burkholderiales</taxon>
        <taxon>Alcaligenaceae</taxon>
        <taxon>Achromobacter</taxon>
    </lineage>
</organism>
<dbReference type="RefSeq" id="WP_280028052.1">
    <property type="nucleotide sequence ID" value="NZ_JAOCKG010000008.1"/>
</dbReference>
<protein>
    <submittedName>
        <fullName evidence="1">Uncharacterized protein</fullName>
    </submittedName>
</protein>
<sequence length="325" mass="37370">MTIPSLQEFDQAIRALVDGCRTTRLLETNNIVRSHPSYDEAKQALLAFLANDETELKSVAQSEGALRWFWGNRTVEIAWEMLARNLVDASHSEIAREGLEELRRIRPDPKSMKMHMWVDDFAAWAVMSRDFRHHWALGCLAALREYHYEPTAVNEVIVQRRLIEQLREEALKGIEARRKLETIAHASFTLIGPQPTSTQRILDNEASKIQRRYHEARVGIAPIFRNDGTAPERLLIYRLWRLHKSLFAGQAKVAAIIEMMGMDGIRKELDIRNIEKTCAAYSKHVQARGIGYFRRLFAHLERSTAPALDDKPNEAERHGAKSYAF</sequence>
<accession>A0AA42WFA4</accession>
<dbReference type="EMBL" id="JAOCKG010000008">
    <property type="protein sequence ID" value="MDH2052554.1"/>
    <property type="molecule type" value="Genomic_DNA"/>
</dbReference>
<comment type="caution">
    <text evidence="1">The sequence shown here is derived from an EMBL/GenBank/DDBJ whole genome shotgun (WGS) entry which is preliminary data.</text>
</comment>
<proteinExistence type="predicted"/>
<gene>
    <name evidence="1" type="ORF">N5K24_19275</name>
</gene>
<name>A0AA42WFA4_9BURK</name>